<comment type="caution">
    <text evidence="3">The sequence shown here is derived from an EMBL/GenBank/DDBJ whole genome shotgun (WGS) entry which is preliminary data.</text>
</comment>
<evidence type="ECO:0000256" key="1">
    <source>
        <dbReference type="SAM" id="MobiDB-lite"/>
    </source>
</evidence>
<proteinExistence type="predicted"/>
<reference evidence="3 4" key="1">
    <citation type="submission" date="2024-04" db="EMBL/GenBank/DDBJ databases">
        <title>Phyllosticta paracitricarpa is synonymous to the EU quarantine fungus P. citricarpa based on phylogenomic analyses.</title>
        <authorList>
            <consortium name="Lawrence Berkeley National Laboratory"/>
            <person name="Van Ingen-Buijs V.A."/>
            <person name="Van Westerhoven A.C."/>
            <person name="Haridas S."/>
            <person name="Skiadas P."/>
            <person name="Martin F."/>
            <person name="Groenewald J.Z."/>
            <person name="Crous P.W."/>
            <person name="Seidl M.F."/>
        </authorList>
    </citation>
    <scope>NUCLEOTIDE SEQUENCE [LARGE SCALE GENOMIC DNA]</scope>
    <source>
        <strain evidence="3 4">CBS 123374</strain>
    </source>
</reference>
<keyword evidence="2" id="KW-1133">Transmembrane helix</keyword>
<keyword evidence="4" id="KW-1185">Reference proteome</keyword>
<feature type="compositionally biased region" description="Polar residues" evidence="1">
    <location>
        <begin position="35"/>
        <end position="49"/>
    </location>
</feature>
<feature type="transmembrane region" description="Helical" evidence="2">
    <location>
        <begin position="75"/>
        <end position="96"/>
    </location>
</feature>
<keyword evidence="2" id="KW-0472">Membrane</keyword>
<feature type="compositionally biased region" description="Low complexity" evidence="1">
    <location>
        <begin position="1"/>
        <end position="15"/>
    </location>
</feature>
<feature type="region of interest" description="Disordered" evidence="1">
    <location>
        <begin position="1"/>
        <end position="49"/>
    </location>
</feature>
<sequence>MADQQPENEQQSSEEPANEDHDTMSEPIENPEPTSPAQNANDETNIGENTSGLVIPEEQDLEPHILELIGQRAEALAAALGVMTIAILSFVILSGVMPFSEAELQRAGFSLMTPADEASLYLRYHNHQGGAGAMAAVSDPYTREEAEEEIREEFRHSYE</sequence>
<dbReference type="EMBL" id="JBBWRZ010000011">
    <property type="protein sequence ID" value="KAK8225780.1"/>
    <property type="molecule type" value="Genomic_DNA"/>
</dbReference>
<protein>
    <submittedName>
        <fullName evidence="3">Uncharacterized protein</fullName>
    </submittedName>
</protein>
<gene>
    <name evidence="3" type="ORF">HDK90DRAFT_469492</name>
</gene>
<feature type="region of interest" description="Disordered" evidence="1">
    <location>
        <begin position="140"/>
        <end position="159"/>
    </location>
</feature>
<organism evidence="3 4">
    <name type="scientific">Phyllosticta capitalensis</name>
    <dbReference type="NCBI Taxonomy" id="121624"/>
    <lineage>
        <taxon>Eukaryota</taxon>
        <taxon>Fungi</taxon>
        <taxon>Dikarya</taxon>
        <taxon>Ascomycota</taxon>
        <taxon>Pezizomycotina</taxon>
        <taxon>Dothideomycetes</taxon>
        <taxon>Dothideomycetes incertae sedis</taxon>
        <taxon>Botryosphaeriales</taxon>
        <taxon>Phyllostictaceae</taxon>
        <taxon>Phyllosticta</taxon>
    </lineage>
</organism>
<evidence type="ECO:0000256" key="2">
    <source>
        <dbReference type="SAM" id="Phobius"/>
    </source>
</evidence>
<evidence type="ECO:0000313" key="3">
    <source>
        <dbReference type="EMBL" id="KAK8225780.1"/>
    </source>
</evidence>
<evidence type="ECO:0000313" key="4">
    <source>
        <dbReference type="Proteomes" id="UP001492380"/>
    </source>
</evidence>
<accession>A0ABR1YC56</accession>
<name>A0ABR1YC56_9PEZI</name>
<dbReference type="Proteomes" id="UP001492380">
    <property type="component" value="Unassembled WGS sequence"/>
</dbReference>
<keyword evidence="2" id="KW-0812">Transmembrane</keyword>